<protein>
    <submittedName>
        <fullName evidence="1">Zinc-binding dehydrogenase</fullName>
    </submittedName>
</protein>
<evidence type="ECO:0000313" key="2">
    <source>
        <dbReference type="Proteomes" id="UP001220022"/>
    </source>
</evidence>
<dbReference type="Proteomes" id="UP001220022">
    <property type="component" value="Unassembled WGS sequence"/>
</dbReference>
<dbReference type="PANTHER" id="PTHR44013">
    <property type="entry name" value="ZINC-TYPE ALCOHOL DEHYDROGENASE-LIKE PROTEIN C16A3.02C"/>
    <property type="match status" value="1"/>
</dbReference>
<dbReference type="Gene3D" id="3.90.180.10">
    <property type="entry name" value="Medium-chain alcohol dehydrogenases, catalytic domain"/>
    <property type="match status" value="2"/>
</dbReference>
<dbReference type="RefSeq" id="WP_275817177.1">
    <property type="nucleotide sequence ID" value="NZ_BAAANM010000025.1"/>
</dbReference>
<evidence type="ECO:0000313" key="1">
    <source>
        <dbReference type="EMBL" id="MDF2258199.1"/>
    </source>
</evidence>
<dbReference type="InterPro" id="IPR011032">
    <property type="entry name" value="GroES-like_sf"/>
</dbReference>
<reference evidence="1 2" key="1">
    <citation type="submission" date="2023-03" db="EMBL/GenBank/DDBJ databases">
        <title>Draft genome sequence of type strain Streptomyces ferralitis JCM 14344.</title>
        <authorList>
            <person name="Klaysubun C."/>
            <person name="Duangmal K."/>
        </authorList>
    </citation>
    <scope>NUCLEOTIDE SEQUENCE [LARGE SCALE GENOMIC DNA]</scope>
    <source>
        <strain evidence="1 2">JCM 14344</strain>
    </source>
</reference>
<organism evidence="1 2">
    <name type="scientific">Streptantibioticus ferralitis</name>
    <dbReference type="NCBI Taxonomy" id="236510"/>
    <lineage>
        <taxon>Bacteria</taxon>
        <taxon>Bacillati</taxon>
        <taxon>Actinomycetota</taxon>
        <taxon>Actinomycetes</taxon>
        <taxon>Kitasatosporales</taxon>
        <taxon>Streptomycetaceae</taxon>
        <taxon>Streptantibioticus</taxon>
    </lineage>
</organism>
<dbReference type="SUPFAM" id="SSF50129">
    <property type="entry name" value="GroES-like"/>
    <property type="match status" value="1"/>
</dbReference>
<keyword evidence="2" id="KW-1185">Reference proteome</keyword>
<dbReference type="EMBL" id="JARHTQ010000014">
    <property type="protein sequence ID" value="MDF2258199.1"/>
    <property type="molecule type" value="Genomic_DNA"/>
</dbReference>
<comment type="caution">
    <text evidence="1">The sequence shown here is derived from an EMBL/GenBank/DDBJ whole genome shotgun (WGS) entry which is preliminary data.</text>
</comment>
<name>A0ABT5Z2Y5_9ACTN</name>
<dbReference type="Pfam" id="PF13602">
    <property type="entry name" value="ADH_zinc_N_2"/>
    <property type="match status" value="1"/>
</dbReference>
<dbReference type="InterPro" id="IPR052733">
    <property type="entry name" value="Chloroplast_QOR"/>
</dbReference>
<dbReference type="PANTHER" id="PTHR44013:SF1">
    <property type="entry name" value="ZINC-TYPE ALCOHOL DEHYDROGENASE-LIKE PROTEIN C16A3.02C"/>
    <property type="match status" value="1"/>
</dbReference>
<gene>
    <name evidence="1" type="ORF">P2L57_21505</name>
</gene>
<sequence length="109" mass="11566">MQAYGGPENLQLAEVPEPKVGPGAVLVRVKAAGVNPVDRKIGRGYVGGHPVWVRPDSADLTALAELADQGRLTVHVDREFPLAEAAEAAEAWRVSAEGRTRGKIVLTMS</sequence>
<accession>A0ABT5Z2Y5</accession>
<proteinExistence type="predicted"/>